<keyword evidence="1" id="KW-0808">Transferase</keyword>
<sequence length="70" mass="7977">MLKTRMGFMMIETIVALGLLMGGLISFEGLELMMQSHERQTLQAIQTARKQYEARQQQLLLPVIPELAND</sequence>
<evidence type="ECO:0000313" key="2">
    <source>
        <dbReference type="Proteomes" id="UP000292648"/>
    </source>
</evidence>
<dbReference type="EMBL" id="SEHH01000066">
    <property type="protein sequence ID" value="TBX41372.1"/>
    <property type="molecule type" value="Genomic_DNA"/>
</dbReference>
<dbReference type="GO" id="GO:0016301">
    <property type="term" value="F:kinase activity"/>
    <property type="evidence" value="ECO:0007669"/>
    <property type="project" value="UniProtKB-KW"/>
</dbReference>
<gene>
    <name evidence="1" type="ORF">EUZ87_09520</name>
</gene>
<keyword evidence="1" id="KW-0418">Kinase</keyword>
<evidence type="ECO:0000313" key="1">
    <source>
        <dbReference type="EMBL" id="TBX41372.1"/>
    </source>
</evidence>
<dbReference type="RefSeq" id="WP_131510025.1">
    <property type="nucleotide sequence ID" value="NZ_CAKMBI010000001.1"/>
</dbReference>
<proteinExistence type="predicted"/>
<organism evidence="1 2">
    <name type="scientific">Lactiplantibacillus paraplantarum</name>
    <dbReference type="NCBI Taxonomy" id="60520"/>
    <lineage>
        <taxon>Bacteria</taxon>
        <taxon>Bacillati</taxon>
        <taxon>Bacillota</taxon>
        <taxon>Bacilli</taxon>
        <taxon>Lactobacillales</taxon>
        <taxon>Lactobacillaceae</taxon>
        <taxon>Lactiplantibacillus</taxon>
    </lineage>
</organism>
<name>A0A4V2L1P5_9LACO</name>
<comment type="caution">
    <text evidence="1">The sequence shown here is derived from an EMBL/GenBank/DDBJ whole genome shotgun (WGS) entry which is preliminary data.</text>
</comment>
<dbReference type="AlphaFoldDB" id="A0A4V2L1P5"/>
<reference evidence="1 2" key="1">
    <citation type="submission" date="2019-01" db="EMBL/GenBank/DDBJ databases">
        <title>Draft genome sequence of Lactobacillus paraplantarum OSY-TC318, a Producer of the novel lantibiotic Paraplantaracin TC318.</title>
        <authorList>
            <person name="Hussein W.E."/>
            <person name="Huang E."/>
            <person name="Yousef A.E."/>
        </authorList>
    </citation>
    <scope>NUCLEOTIDE SEQUENCE [LARGE SCALE GENOMIC DNA]</scope>
    <source>
        <strain evidence="1 2">OSY-TC318</strain>
    </source>
</reference>
<dbReference type="Proteomes" id="UP000292648">
    <property type="component" value="Unassembled WGS sequence"/>
</dbReference>
<accession>A0A4V2L1P5</accession>
<protein>
    <submittedName>
        <fullName evidence="1">Histidine kinase</fullName>
    </submittedName>
</protein>